<keyword evidence="1" id="KW-0472">Membrane</keyword>
<reference evidence="2 3" key="1">
    <citation type="journal article" date="2017" name="Front. Microbiol.">
        <title>Genomic Characterization of Dairy Associated Leuconostoc Species and Diversity of Leuconostocs in Undefined Mixed Mesophilic Starter Cultures.</title>
        <authorList>
            <person name="Frantzen C.A."/>
            <person name="Kot W."/>
            <person name="Pedersen T.B."/>
            <person name="Ardo Y.M."/>
            <person name="Broadbent J.R."/>
            <person name="Neve H."/>
            <person name="Hansen L.H."/>
            <person name="Dal Bello F."/>
            <person name="Ostlie H.M."/>
            <person name="Kleppen H.P."/>
            <person name="Vogensen F.K."/>
            <person name="Holo H."/>
        </authorList>
    </citation>
    <scope>NUCLEOTIDE SEQUENCE [LARGE SCALE GENOMIC DNA]</scope>
    <source>
        <strain evidence="2 3">LMGCF08</strain>
    </source>
</reference>
<comment type="caution">
    <text evidence="2">The sequence shown here is derived from an EMBL/GenBank/DDBJ whole genome shotgun (WGS) entry which is preliminary data.</text>
</comment>
<keyword evidence="1" id="KW-0812">Transmembrane</keyword>
<dbReference type="SUPFAM" id="SSF50475">
    <property type="entry name" value="FMN-binding split barrel"/>
    <property type="match status" value="1"/>
</dbReference>
<gene>
    <name evidence="2" type="ORF">BMR96_09595</name>
</gene>
<dbReference type="InterPro" id="IPR012349">
    <property type="entry name" value="Split_barrel_FMN-bd"/>
</dbReference>
<dbReference type="EMBL" id="MPLS01000072">
    <property type="protein sequence ID" value="ORI97000.1"/>
    <property type="molecule type" value="Genomic_DNA"/>
</dbReference>
<keyword evidence="1" id="KW-1133">Transmembrane helix</keyword>
<dbReference type="eggNOG" id="ENOG50338NE">
    <property type="taxonomic scope" value="Bacteria"/>
</dbReference>
<accession>A0A1X0VBF8</accession>
<evidence type="ECO:0000313" key="2">
    <source>
        <dbReference type="EMBL" id="ORI97000.1"/>
    </source>
</evidence>
<name>A0A1X0VBF8_LEUPS</name>
<dbReference type="Proteomes" id="UP000192288">
    <property type="component" value="Unassembled WGS sequence"/>
</dbReference>
<dbReference type="AlphaFoldDB" id="A0A1X0VBF8"/>
<sequence>MYAKRFIQLFIIFLITIFFSMIFVVYFNIKGYLAQSLVLSLVGYVILVIPLTILTLLKQRKKFSHDSGIGKSNNIFQNSLNVLDNIIILSTISSDNIANSSIITFKQSNSEENVFYCVTKKDSTRVKNIRFNNKVSIATWFDKQTGYRMSSNSVVAEIIENKAMNDEVIQHPEIKKLSDDFSNNVIIKLKINSALVESFQSSPVVVDFA</sequence>
<feature type="transmembrane region" description="Helical" evidence="1">
    <location>
        <begin position="7"/>
        <end position="27"/>
    </location>
</feature>
<evidence type="ECO:0000256" key="1">
    <source>
        <dbReference type="SAM" id="Phobius"/>
    </source>
</evidence>
<protein>
    <submittedName>
        <fullName evidence="2">MFS transporter permease</fullName>
    </submittedName>
</protein>
<feature type="transmembrane region" description="Helical" evidence="1">
    <location>
        <begin position="33"/>
        <end position="57"/>
    </location>
</feature>
<dbReference type="RefSeq" id="WP_004912935.1">
    <property type="nucleotide sequence ID" value="NZ_MPLS01000072.1"/>
</dbReference>
<proteinExistence type="predicted"/>
<dbReference type="Gene3D" id="2.30.110.10">
    <property type="entry name" value="Electron Transport, Fmn-binding Protein, Chain A"/>
    <property type="match status" value="1"/>
</dbReference>
<organism evidence="2 3">
    <name type="scientific">Leuconostoc pseudomesenteroides</name>
    <dbReference type="NCBI Taxonomy" id="33968"/>
    <lineage>
        <taxon>Bacteria</taxon>
        <taxon>Bacillati</taxon>
        <taxon>Bacillota</taxon>
        <taxon>Bacilli</taxon>
        <taxon>Lactobacillales</taxon>
        <taxon>Lactobacillaceae</taxon>
        <taxon>Leuconostoc</taxon>
    </lineage>
</organism>
<evidence type="ECO:0000313" key="3">
    <source>
        <dbReference type="Proteomes" id="UP000192288"/>
    </source>
</evidence>